<evidence type="ECO:0000313" key="3">
    <source>
        <dbReference type="Proteomes" id="UP001187192"/>
    </source>
</evidence>
<feature type="region of interest" description="Disordered" evidence="1">
    <location>
        <begin position="42"/>
        <end position="66"/>
    </location>
</feature>
<dbReference type="EMBL" id="BTGU01000005">
    <property type="protein sequence ID" value="GMN35219.1"/>
    <property type="molecule type" value="Genomic_DNA"/>
</dbReference>
<accession>A0AA87ZE20</accession>
<gene>
    <name evidence="2" type="ORF">TIFTF001_005160</name>
</gene>
<comment type="caution">
    <text evidence="2">The sequence shown here is derived from an EMBL/GenBank/DDBJ whole genome shotgun (WGS) entry which is preliminary data.</text>
</comment>
<protein>
    <submittedName>
        <fullName evidence="2">Uncharacterized protein</fullName>
    </submittedName>
</protein>
<sequence length="66" mass="7341">MEKMVALRSVYQSAWSRSYLSTAVTQHLLRHYSAARSLFNFSSSPRPSSPPPRDALAFSGTISSLH</sequence>
<organism evidence="2 3">
    <name type="scientific">Ficus carica</name>
    <name type="common">Common fig</name>
    <dbReference type="NCBI Taxonomy" id="3494"/>
    <lineage>
        <taxon>Eukaryota</taxon>
        <taxon>Viridiplantae</taxon>
        <taxon>Streptophyta</taxon>
        <taxon>Embryophyta</taxon>
        <taxon>Tracheophyta</taxon>
        <taxon>Spermatophyta</taxon>
        <taxon>Magnoliopsida</taxon>
        <taxon>eudicotyledons</taxon>
        <taxon>Gunneridae</taxon>
        <taxon>Pentapetalae</taxon>
        <taxon>rosids</taxon>
        <taxon>fabids</taxon>
        <taxon>Rosales</taxon>
        <taxon>Moraceae</taxon>
        <taxon>Ficeae</taxon>
        <taxon>Ficus</taxon>
    </lineage>
</organism>
<reference evidence="2" key="1">
    <citation type="submission" date="2023-07" db="EMBL/GenBank/DDBJ databases">
        <title>draft genome sequence of fig (Ficus carica).</title>
        <authorList>
            <person name="Takahashi T."/>
            <person name="Nishimura K."/>
        </authorList>
    </citation>
    <scope>NUCLEOTIDE SEQUENCE</scope>
</reference>
<dbReference type="Proteomes" id="UP001187192">
    <property type="component" value="Unassembled WGS sequence"/>
</dbReference>
<keyword evidence="3" id="KW-1185">Reference proteome</keyword>
<name>A0AA87ZE20_FICCA</name>
<proteinExistence type="predicted"/>
<dbReference type="AlphaFoldDB" id="A0AA87ZE20"/>
<evidence type="ECO:0000256" key="1">
    <source>
        <dbReference type="SAM" id="MobiDB-lite"/>
    </source>
</evidence>
<evidence type="ECO:0000313" key="2">
    <source>
        <dbReference type="EMBL" id="GMN35219.1"/>
    </source>
</evidence>